<evidence type="ECO:0000313" key="2">
    <source>
        <dbReference type="EMBL" id="GLK80385.1"/>
    </source>
</evidence>
<proteinExistence type="predicted"/>
<reference evidence="2" key="2">
    <citation type="submission" date="2023-01" db="EMBL/GenBank/DDBJ databases">
        <authorList>
            <person name="Sun Q."/>
            <person name="Evtushenko L."/>
        </authorList>
    </citation>
    <scope>NUCLEOTIDE SEQUENCE</scope>
    <source>
        <strain evidence="2">VKM B-2748</strain>
    </source>
</reference>
<evidence type="ECO:0000313" key="3">
    <source>
        <dbReference type="Proteomes" id="UP001143309"/>
    </source>
</evidence>
<gene>
    <name evidence="2" type="ORF">GCM10008174_21260</name>
</gene>
<dbReference type="Proteomes" id="UP001143309">
    <property type="component" value="Unassembled WGS sequence"/>
</dbReference>
<organism evidence="2 3">
    <name type="scientific">Methylopila turkensis</name>
    <dbReference type="NCBI Taxonomy" id="1437816"/>
    <lineage>
        <taxon>Bacteria</taxon>
        <taxon>Pseudomonadati</taxon>
        <taxon>Pseudomonadota</taxon>
        <taxon>Alphaproteobacteria</taxon>
        <taxon>Hyphomicrobiales</taxon>
        <taxon>Methylopilaceae</taxon>
        <taxon>Methylopila</taxon>
    </lineage>
</organism>
<sequence length="141" mass="14742">MTDHLSLPLFDQRLDALGADLERWPQAEAAAARALLARSAEARNRHAEAVRLDALVAKAAAAPTPNGFAFRVVGEVSARRSDRWLWLTASPGRFGFASATFCAAALTVGLALGAIVDTRATGATTLDLGAAIEVSLNDGDL</sequence>
<keyword evidence="1" id="KW-0812">Transmembrane</keyword>
<evidence type="ECO:0000256" key="1">
    <source>
        <dbReference type="SAM" id="Phobius"/>
    </source>
</evidence>
<reference evidence="2" key="1">
    <citation type="journal article" date="2014" name="Int. J. Syst. Evol. Microbiol.">
        <title>Complete genome sequence of Corynebacterium casei LMG S-19264T (=DSM 44701T), isolated from a smear-ripened cheese.</title>
        <authorList>
            <consortium name="US DOE Joint Genome Institute (JGI-PGF)"/>
            <person name="Walter F."/>
            <person name="Albersmeier A."/>
            <person name="Kalinowski J."/>
            <person name="Ruckert C."/>
        </authorList>
    </citation>
    <scope>NUCLEOTIDE SEQUENCE</scope>
    <source>
        <strain evidence="2">VKM B-2748</strain>
    </source>
</reference>
<name>A0A9W6JMK7_9HYPH</name>
<feature type="transmembrane region" description="Helical" evidence="1">
    <location>
        <begin position="94"/>
        <end position="116"/>
    </location>
</feature>
<dbReference type="RefSeq" id="WP_271200846.1">
    <property type="nucleotide sequence ID" value="NZ_BSFL01000002.1"/>
</dbReference>
<keyword evidence="3" id="KW-1185">Reference proteome</keyword>
<protein>
    <submittedName>
        <fullName evidence="2">Uncharacterized protein</fullName>
    </submittedName>
</protein>
<accession>A0A9W6JMK7</accession>
<comment type="caution">
    <text evidence="2">The sequence shown here is derived from an EMBL/GenBank/DDBJ whole genome shotgun (WGS) entry which is preliminary data.</text>
</comment>
<keyword evidence="1" id="KW-1133">Transmembrane helix</keyword>
<dbReference type="EMBL" id="BSFL01000002">
    <property type="protein sequence ID" value="GLK80385.1"/>
    <property type="molecule type" value="Genomic_DNA"/>
</dbReference>
<dbReference type="AlphaFoldDB" id="A0A9W6JMK7"/>
<keyword evidence="1" id="KW-0472">Membrane</keyword>